<keyword evidence="3" id="KW-1185">Reference proteome</keyword>
<sequence length="187" mass="21165">MKRDGVCRLVPSWTDEQEKGSRANQLQLRIVNKDRTPTRSNRIKGIKDTEAQPILHHLMTNHSFWPPAPRTSFMTIHQPHQPPSASAVGTVFHCGLVSGLPLCASALVTRIVRFTYNPNNIAIVNAQMGAVRVLQHRRKTYRMLMVVMEEHSYARNKKTPGTIRKAHPRVDRGGSKQNPMMTRQSIA</sequence>
<gene>
    <name evidence="2" type="ORF">G7K_3222-t1</name>
</gene>
<evidence type="ECO:0000313" key="2">
    <source>
        <dbReference type="EMBL" id="GAO49061.1"/>
    </source>
</evidence>
<dbReference type="EMBL" id="BACD03000019">
    <property type="protein sequence ID" value="GAO49061.1"/>
    <property type="molecule type" value="Genomic_DNA"/>
</dbReference>
<organism evidence="2 3">
    <name type="scientific">Saitoella complicata (strain BCRC 22490 / CBS 7301 / JCM 7358 / NBRC 10748 / NRRL Y-17804)</name>
    <dbReference type="NCBI Taxonomy" id="698492"/>
    <lineage>
        <taxon>Eukaryota</taxon>
        <taxon>Fungi</taxon>
        <taxon>Dikarya</taxon>
        <taxon>Ascomycota</taxon>
        <taxon>Taphrinomycotina</taxon>
        <taxon>Taphrinomycotina incertae sedis</taxon>
        <taxon>Saitoella</taxon>
    </lineage>
</organism>
<evidence type="ECO:0000256" key="1">
    <source>
        <dbReference type="SAM" id="MobiDB-lite"/>
    </source>
</evidence>
<reference evidence="2 3" key="1">
    <citation type="journal article" date="2011" name="J. Gen. Appl. Microbiol.">
        <title>Draft genome sequencing of the enigmatic yeast Saitoella complicata.</title>
        <authorList>
            <person name="Nishida H."/>
            <person name="Hamamoto M."/>
            <person name="Sugiyama J."/>
        </authorList>
    </citation>
    <scope>NUCLEOTIDE SEQUENCE [LARGE SCALE GENOMIC DNA]</scope>
    <source>
        <strain evidence="2 3">NRRL Y-17804</strain>
    </source>
</reference>
<feature type="region of interest" description="Disordered" evidence="1">
    <location>
        <begin position="163"/>
        <end position="187"/>
    </location>
</feature>
<name>A0A0E9NHA8_SAICN</name>
<proteinExistence type="predicted"/>
<reference evidence="2 3" key="2">
    <citation type="journal article" date="2014" name="J. Gen. Appl. Microbiol.">
        <title>The early diverging ascomycetous budding yeast Saitoella complicata has three histone deacetylases belonging to the Clr6, Hos2, and Rpd3 lineages.</title>
        <authorList>
            <person name="Nishida H."/>
            <person name="Matsumoto T."/>
            <person name="Kondo S."/>
            <person name="Hamamoto M."/>
            <person name="Yoshikawa H."/>
        </authorList>
    </citation>
    <scope>NUCLEOTIDE SEQUENCE [LARGE SCALE GENOMIC DNA]</scope>
    <source>
        <strain evidence="2 3">NRRL Y-17804</strain>
    </source>
</reference>
<protein>
    <submittedName>
        <fullName evidence="2">Uncharacterized protein</fullName>
    </submittedName>
</protein>
<evidence type="ECO:0000313" key="3">
    <source>
        <dbReference type="Proteomes" id="UP000033140"/>
    </source>
</evidence>
<comment type="caution">
    <text evidence="2">The sequence shown here is derived from an EMBL/GenBank/DDBJ whole genome shotgun (WGS) entry which is preliminary data.</text>
</comment>
<accession>A0A0E9NHA8</accession>
<reference evidence="2 3" key="3">
    <citation type="journal article" date="2015" name="Genome Announc.">
        <title>Draft Genome Sequence of the Archiascomycetous Yeast Saitoella complicata.</title>
        <authorList>
            <person name="Yamauchi K."/>
            <person name="Kondo S."/>
            <person name="Hamamoto M."/>
            <person name="Takahashi Y."/>
            <person name="Ogura Y."/>
            <person name="Hayashi T."/>
            <person name="Nishida H."/>
        </authorList>
    </citation>
    <scope>NUCLEOTIDE SEQUENCE [LARGE SCALE GENOMIC DNA]</scope>
    <source>
        <strain evidence="2 3">NRRL Y-17804</strain>
    </source>
</reference>
<dbReference type="AlphaFoldDB" id="A0A0E9NHA8"/>
<feature type="compositionally biased region" description="Polar residues" evidence="1">
    <location>
        <begin position="175"/>
        <end position="187"/>
    </location>
</feature>
<dbReference type="Proteomes" id="UP000033140">
    <property type="component" value="Unassembled WGS sequence"/>
</dbReference>